<feature type="region of interest" description="Disordered" evidence="1">
    <location>
        <begin position="161"/>
        <end position="195"/>
    </location>
</feature>
<name>A0A6A5SIQ7_9PLEO</name>
<feature type="transmembrane region" description="Helical" evidence="2">
    <location>
        <begin position="407"/>
        <end position="425"/>
    </location>
</feature>
<proteinExistence type="predicted"/>
<protein>
    <submittedName>
        <fullName evidence="3">Uncharacterized protein</fullName>
    </submittedName>
</protein>
<evidence type="ECO:0000313" key="3">
    <source>
        <dbReference type="EMBL" id="KAF1938406.1"/>
    </source>
</evidence>
<dbReference type="OrthoDB" id="3683755at2759"/>
<dbReference type="AlphaFoldDB" id="A0A6A5SIQ7"/>
<evidence type="ECO:0000256" key="1">
    <source>
        <dbReference type="SAM" id="MobiDB-lite"/>
    </source>
</evidence>
<keyword evidence="2" id="KW-1133">Transmembrane helix</keyword>
<gene>
    <name evidence="3" type="ORF">EJ02DRAFT_425758</name>
</gene>
<evidence type="ECO:0000313" key="4">
    <source>
        <dbReference type="Proteomes" id="UP000800038"/>
    </source>
</evidence>
<organism evidence="3 4">
    <name type="scientific">Clathrospora elynae</name>
    <dbReference type="NCBI Taxonomy" id="706981"/>
    <lineage>
        <taxon>Eukaryota</taxon>
        <taxon>Fungi</taxon>
        <taxon>Dikarya</taxon>
        <taxon>Ascomycota</taxon>
        <taxon>Pezizomycotina</taxon>
        <taxon>Dothideomycetes</taxon>
        <taxon>Pleosporomycetidae</taxon>
        <taxon>Pleosporales</taxon>
        <taxon>Diademaceae</taxon>
        <taxon>Clathrospora</taxon>
    </lineage>
</organism>
<accession>A0A6A5SIQ7</accession>
<keyword evidence="2" id="KW-0472">Membrane</keyword>
<dbReference type="Proteomes" id="UP000800038">
    <property type="component" value="Unassembled WGS sequence"/>
</dbReference>
<keyword evidence="2" id="KW-0812">Transmembrane</keyword>
<evidence type="ECO:0000256" key="2">
    <source>
        <dbReference type="SAM" id="Phobius"/>
    </source>
</evidence>
<dbReference type="EMBL" id="ML976106">
    <property type="protein sequence ID" value="KAF1938406.1"/>
    <property type="molecule type" value="Genomic_DNA"/>
</dbReference>
<reference evidence="3" key="1">
    <citation type="journal article" date="2020" name="Stud. Mycol.">
        <title>101 Dothideomycetes genomes: a test case for predicting lifestyles and emergence of pathogens.</title>
        <authorList>
            <person name="Haridas S."/>
            <person name="Albert R."/>
            <person name="Binder M."/>
            <person name="Bloem J."/>
            <person name="Labutti K."/>
            <person name="Salamov A."/>
            <person name="Andreopoulos B."/>
            <person name="Baker S."/>
            <person name="Barry K."/>
            <person name="Bills G."/>
            <person name="Bluhm B."/>
            <person name="Cannon C."/>
            <person name="Castanera R."/>
            <person name="Culley D."/>
            <person name="Daum C."/>
            <person name="Ezra D."/>
            <person name="Gonzalez J."/>
            <person name="Henrissat B."/>
            <person name="Kuo A."/>
            <person name="Liang C."/>
            <person name="Lipzen A."/>
            <person name="Lutzoni F."/>
            <person name="Magnuson J."/>
            <person name="Mondo S."/>
            <person name="Nolan M."/>
            <person name="Ohm R."/>
            <person name="Pangilinan J."/>
            <person name="Park H.-J."/>
            <person name="Ramirez L."/>
            <person name="Alfaro M."/>
            <person name="Sun H."/>
            <person name="Tritt A."/>
            <person name="Yoshinaga Y."/>
            <person name="Zwiers L.-H."/>
            <person name="Turgeon B."/>
            <person name="Goodwin S."/>
            <person name="Spatafora J."/>
            <person name="Crous P."/>
            <person name="Grigoriev I."/>
        </authorList>
    </citation>
    <scope>NUCLEOTIDE SEQUENCE</scope>
    <source>
        <strain evidence="3">CBS 161.51</strain>
    </source>
</reference>
<sequence>MAATSATVSSRSFSWTDDEQDDWNFETWKATADTSAPTLADLGPLQLPPAEDDEGVAYTSSRCKNTRSLFLAVPQHPELRGVPFERQVKLAQTTIFTRAIGHGEGKLYSDPSAYPELSSEPTNRKYYTQAYNLFKANSDKDCRRPILYQCSVLRVSTTNDDEVDDKEAEARDEGYVSSSPLVSPDLGGFDESTTEVHDSASDFDFTHMRLGASSHRRKIDERTHSMDTLKGFRESVENTIAVENAIDEDRDEGKVGTANDGSLEATDLASNSVLPKPPQDEEAEQYDIGTERGILTPTYNFVLRPKVTTDDVATTTSNGAQTLLDRTLLIPKSSPTSQVTFTHEIGTINYEPQETTDLPAISTADAPHASAGNKAADTHTNAEPKTSRYLTKNISNGWFHQSLTPRITVGIVVVGLTVGMLVKFARRR</sequence>
<keyword evidence="4" id="KW-1185">Reference proteome</keyword>